<accession>A0ABP6T7H3</accession>
<dbReference type="Gene3D" id="2.40.160.210">
    <property type="entry name" value="Acyl-CoA thioesterase, double hotdog domain"/>
    <property type="match status" value="1"/>
</dbReference>
<dbReference type="PANTHER" id="PTHR11066:SF34">
    <property type="entry name" value="ACYL-COENZYME A THIOESTERASE 8"/>
    <property type="match status" value="1"/>
</dbReference>
<keyword evidence="2" id="KW-0378">Hydrolase</keyword>
<evidence type="ECO:0000313" key="6">
    <source>
        <dbReference type="Proteomes" id="UP001501676"/>
    </source>
</evidence>
<feature type="domain" description="Acyl-CoA thioesterase-like N-terminal HotDog" evidence="3">
    <location>
        <begin position="40"/>
        <end position="114"/>
    </location>
</feature>
<dbReference type="InterPro" id="IPR042171">
    <property type="entry name" value="Acyl-CoA_hotdog"/>
</dbReference>
<reference evidence="6" key="1">
    <citation type="journal article" date="2019" name="Int. J. Syst. Evol. Microbiol.">
        <title>The Global Catalogue of Microorganisms (GCM) 10K type strain sequencing project: providing services to taxonomists for standard genome sequencing and annotation.</title>
        <authorList>
            <consortium name="The Broad Institute Genomics Platform"/>
            <consortium name="The Broad Institute Genome Sequencing Center for Infectious Disease"/>
            <person name="Wu L."/>
            <person name="Ma J."/>
        </authorList>
    </citation>
    <scope>NUCLEOTIDE SEQUENCE [LARGE SCALE GENOMIC DNA]</scope>
    <source>
        <strain evidence="6">JCM 9458</strain>
    </source>
</reference>
<organism evidence="5 6">
    <name type="scientific">Cryptosporangium minutisporangium</name>
    <dbReference type="NCBI Taxonomy" id="113569"/>
    <lineage>
        <taxon>Bacteria</taxon>
        <taxon>Bacillati</taxon>
        <taxon>Actinomycetota</taxon>
        <taxon>Actinomycetes</taxon>
        <taxon>Cryptosporangiales</taxon>
        <taxon>Cryptosporangiaceae</taxon>
        <taxon>Cryptosporangium</taxon>
    </lineage>
</organism>
<dbReference type="EMBL" id="BAAAYN010000047">
    <property type="protein sequence ID" value="GAA3395178.1"/>
    <property type="molecule type" value="Genomic_DNA"/>
</dbReference>
<dbReference type="PANTHER" id="PTHR11066">
    <property type="entry name" value="ACYL-COA THIOESTERASE"/>
    <property type="match status" value="1"/>
</dbReference>
<evidence type="ECO:0000313" key="5">
    <source>
        <dbReference type="EMBL" id="GAA3395178.1"/>
    </source>
</evidence>
<dbReference type="InterPro" id="IPR003703">
    <property type="entry name" value="Acyl_CoA_thio"/>
</dbReference>
<protein>
    <submittedName>
        <fullName evidence="5">Acyl-CoA thioesterase II</fullName>
    </submittedName>
</protein>
<comment type="similarity">
    <text evidence="1">Belongs to the C/M/P thioester hydrolase family.</text>
</comment>
<dbReference type="InterPro" id="IPR049450">
    <property type="entry name" value="ACOT8-like_C"/>
</dbReference>
<dbReference type="CDD" id="cd03445">
    <property type="entry name" value="Thioesterase_II_repeat2"/>
    <property type="match status" value="1"/>
</dbReference>
<name>A0ABP6T7H3_9ACTN</name>
<evidence type="ECO:0000256" key="1">
    <source>
        <dbReference type="ARBA" id="ARBA00006538"/>
    </source>
</evidence>
<dbReference type="SUPFAM" id="SSF54637">
    <property type="entry name" value="Thioesterase/thiol ester dehydrase-isomerase"/>
    <property type="match status" value="2"/>
</dbReference>
<dbReference type="Pfam" id="PF13622">
    <property type="entry name" value="4HBT_3"/>
    <property type="match status" value="1"/>
</dbReference>
<dbReference type="InterPro" id="IPR049449">
    <property type="entry name" value="TesB_ACOT8-like_N"/>
</dbReference>
<dbReference type="RefSeq" id="WP_376980471.1">
    <property type="nucleotide sequence ID" value="NZ_BAAAYN010000047.1"/>
</dbReference>
<dbReference type="CDD" id="cd03444">
    <property type="entry name" value="Thioesterase_II_repeat1"/>
    <property type="match status" value="1"/>
</dbReference>
<sequence length="278" mass="30411">MRLVQQTTTGAPTILDLFTLEEIERDVYRANTVFDDPFPLYGGQVAAQALRAAGLTVPEGRPPHSLHGYYLRGGNSGVPTDFSVERDRDGRSYSARRVVARQGDRVVFTMSCSFSVVEDGPDVDAAEALEVPDPTTLPPAPMPRLFSMEGSLPPAPYPGSEWPTRFWARCTAELPAVHKDPLIHACVLTYLSDISTGLAPYHDETSASGSSLDHAIWFHRPIPLDGWVLMDLVPHSVARGRGFYHGMIRTADGTLGATIAQEALFRPRGSSVFHQPRS</sequence>
<evidence type="ECO:0000256" key="2">
    <source>
        <dbReference type="ARBA" id="ARBA00022801"/>
    </source>
</evidence>
<evidence type="ECO:0000259" key="3">
    <source>
        <dbReference type="Pfam" id="PF13622"/>
    </source>
</evidence>
<dbReference type="Pfam" id="PF20789">
    <property type="entry name" value="4HBT_3C"/>
    <property type="match status" value="1"/>
</dbReference>
<keyword evidence="6" id="KW-1185">Reference proteome</keyword>
<proteinExistence type="inferred from homology"/>
<dbReference type="Proteomes" id="UP001501676">
    <property type="component" value="Unassembled WGS sequence"/>
</dbReference>
<dbReference type="InterPro" id="IPR029069">
    <property type="entry name" value="HotDog_dom_sf"/>
</dbReference>
<evidence type="ECO:0000259" key="4">
    <source>
        <dbReference type="Pfam" id="PF20789"/>
    </source>
</evidence>
<gene>
    <name evidence="5" type="ORF">GCM10020369_67340</name>
</gene>
<comment type="caution">
    <text evidence="5">The sequence shown here is derived from an EMBL/GenBank/DDBJ whole genome shotgun (WGS) entry which is preliminary data.</text>
</comment>
<feature type="domain" description="Acyl-CoA thioesterase-like C-terminal" evidence="4">
    <location>
        <begin position="148"/>
        <end position="264"/>
    </location>
</feature>